<comment type="caution">
    <text evidence="1">The sequence shown here is derived from an EMBL/GenBank/DDBJ whole genome shotgun (WGS) entry which is preliminary data.</text>
</comment>
<gene>
    <name evidence="1" type="ORF">S01H1_34270</name>
</gene>
<reference evidence="1" key="1">
    <citation type="journal article" date="2014" name="Front. Microbiol.">
        <title>High frequency of phylogenetically diverse reductive dehalogenase-homologous genes in deep subseafloor sedimentary metagenomes.</title>
        <authorList>
            <person name="Kawai M."/>
            <person name="Futagami T."/>
            <person name="Toyoda A."/>
            <person name="Takaki Y."/>
            <person name="Nishi S."/>
            <person name="Hori S."/>
            <person name="Arai W."/>
            <person name="Tsubouchi T."/>
            <person name="Morono Y."/>
            <person name="Uchiyama I."/>
            <person name="Ito T."/>
            <person name="Fujiyama A."/>
            <person name="Inagaki F."/>
            <person name="Takami H."/>
        </authorList>
    </citation>
    <scope>NUCLEOTIDE SEQUENCE</scope>
    <source>
        <strain evidence="1">Expedition CK06-06</strain>
    </source>
</reference>
<sequence length="50" mass="5786">MKEKKAQTDVYIVMRQSRKRMVNTATLAGPKRIGSVMATGTWWFEIRQNA</sequence>
<dbReference type="EMBL" id="BARS01021329">
    <property type="protein sequence ID" value="GAG02343.1"/>
    <property type="molecule type" value="Genomic_DNA"/>
</dbReference>
<feature type="non-terminal residue" evidence="1">
    <location>
        <position position="50"/>
    </location>
</feature>
<organism evidence="1">
    <name type="scientific">marine sediment metagenome</name>
    <dbReference type="NCBI Taxonomy" id="412755"/>
    <lineage>
        <taxon>unclassified sequences</taxon>
        <taxon>metagenomes</taxon>
        <taxon>ecological metagenomes</taxon>
    </lineage>
</organism>
<name>X0UPW9_9ZZZZ</name>
<protein>
    <submittedName>
        <fullName evidence="1">Uncharacterized protein</fullName>
    </submittedName>
</protein>
<accession>X0UPW9</accession>
<dbReference type="AlphaFoldDB" id="X0UPW9"/>
<proteinExistence type="predicted"/>
<evidence type="ECO:0000313" key="1">
    <source>
        <dbReference type="EMBL" id="GAG02343.1"/>
    </source>
</evidence>